<dbReference type="InterPro" id="IPR004839">
    <property type="entry name" value="Aminotransferase_I/II_large"/>
</dbReference>
<gene>
    <name evidence="11" type="ORF">CDEB00056_LOCUS19007</name>
</gene>
<protein>
    <recommendedName>
        <fullName evidence="8">Aspartate aminotransferase</fullName>
        <ecNumber evidence="8">2.6.1.1</ecNumber>
    </recommendedName>
</protein>
<dbReference type="GO" id="GO:0005739">
    <property type="term" value="C:mitochondrion"/>
    <property type="evidence" value="ECO:0007669"/>
    <property type="project" value="TreeGrafter"/>
</dbReference>
<comment type="miscellaneous">
    <text evidence="8">In eukaryotes there are cytoplasmic, mitochondrial and chloroplastic isozymes.</text>
</comment>
<dbReference type="GO" id="GO:0030170">
    <property type="term" value="F:pyridoxal phosphate binding"/>
    <property type="evidence" value="ECO:0007669"/>
    <property type="project" value="InterPro"/>
</dbReference>
<feature type="region of interest" description="Disordered" evidence="9">
    <location>
        <begin position="1"/>
        <end position="57"/>
    </location>
</feature>
<comment type="similarity">
    <text evidence="2">Belongs to the class-I pyridoxal-phosphate-dependent aminotransferase family.</text>
</comment>
<dbReference type="SUPFAM" id="SSF53383">
    <property type="entry name" value="PLP-dependent transferases"/>
    <property type="match status" value="1"/>
</dbReference>
<feature type="compositionally biased region" description="Low complexity" evidence="9">
    <location>
        <begin position="36"/>
        <end position="51"/>
    </location>
</feature>
<comment type="subunit">
    <text evidence="3 8">Homodimer.</text>
</comment>
<dbReference type="PANTHER" id="PTHR11879:SF22">
    <property type="entry name" value="ASPARTATE AMINOTRANSFERASE, MITOCHONDRIAL"/>
    <property type="match status" value="1"/>
</dbReference>
<evidence type="ECO:0000256" key="2">
    <source>
        <dbReference type="ARBA" id="ARBA00007441"/>
    </source>
</evidence>
<dbReference type="InterPro" id="IPR015422">
    <property type="entry name" value="PyrdxlP-dep_Trfase_small"/>
</dbReference>
<evidence type="ECO:0000256" key="8">
    <source>
        <dbReference type="RuleBase" id="RU000480"/>
    </source>
</evidence>
<dbReference type="Pfam" id="PF00155">
    <property type="entry name" value="Aminotran_1_2"/>
    <property type="match status" value="1"/>
</dbReference>
<dbReference type="EC" id="2.6.1.1" evidence="8"/>
<evidence type="ECO:0000256" key="3">
    <source>
        <dbReference type="ARBA" id="ARBA00011738"/>
    </source>
</evidence>
<dbReference type="EMBL" id="HBIO01024746">
    <property type="protein sequence ID" value="CAE0474154.1"/>
    <property type="molecule type" value="Transcribed_RNA"/>
</dbReference>
<evidence type="ECO:0000256" key="5">
    <source>
        <dbReference type="ARBA" id="ARBA00022679"/>
    </source>
</evidence>
<evidence type="ECO:0000256" key="6">
    <source>
        <dbReference type="ARBA" id="ARBA00022898"/>
    </source>
</evidence>
<dbReference type="Gene3D" id="3.90.1150.10">
    <property type="entry name" value="Aspartate Aminotransferase, domain 1"/>
    <property type="match status" value="1"/>
</dbReference>
<dbReference type="PROSITE" id="PS00105">
    <property type="entry name" value="AA_TRANSFER_CLASS_1"/>
    <property type="match status" value="1"/>
</dbReference>
<organism evidence="11">
    <name type="scientific">Chaetoceros debilis</name>
    <dbReference type="NCBI Taxonomy" id="122233"/>
    <lineage>
        <taxon>Eukaryota</taxon>
        <taxon>Sar</taxon>
        <taxon>Stramenopiles</taxon>
        <taxon>Ochrophyta</taxon>
        <taxon>Bacillariophyta</taxon>
        <taxon>Coscinodiscophyceae</taxon>
        <taxon>Chaetocerotophycidae</taxon>
        <taxon>Chaetocerotales</taxon>
        <taxon>Chaetocerotaceae</taxon>
        <taxon>Chaetoceros</taxon>
    </lineage>
</organism>
<comment type="cofactor">
    <cofactor evidence="1">
        <name>pyridoxal 5'-phosphate</name>
        <dbReference type="ChEBI" id="CHEBI:597326"/>
    </cofactor>
</comment>
<accession>A0A7S3VE37</accession>
<dbReference type="CDD" id="cd00609">
    <property type="entry name" value="AAT_like"/>
    <property type="match status" value="1"/>
</dbReference>
<dbReference type="FunFam" id="3.40.640.10:FF:000066">
    <property type="entry name" value="Aspartate aminotransferase"/>
    <property type="match status" value="1"/>
</dbReference>
<dbReference type="Gene3D" id="3.40.640.10">
    <property type="entry name" value="Type I PLP-dependent aspartate aminotransferase-like (Major domain)"/>
    <property type="match status" value="1"/>
</dbReference>
<dbReference type="InterPro" id="IPR004838">
    <property type="entry name" value="NHTrfase_class1_PyrdxlP-BS"/>
</dbReference>
<comment type="catalytic activity">
    <reaction evidence="7 8">
        <text>L-aspartate + 2-oxoglutarate = oxaloacetate + L-glutamate</text>
        <dbReference type="Rhea" id="RHEA:21824"/>
        <dbReference type="ChEBI" id="CHEBI:16452"/>
        <dbReference type="ChEBI" id="CHEBI:16810"/>
        <dbReference type="ChEBI" id="CHEBI:29985"/>
        <dbReference type="ChEBI" id="CHEBI:29991"/>
        <dbReference type="EC" id="2.6.1.1"/>
    </reaction>
</comment>
<keyword evidence="6" id="KW-0663">Pyridoxal phosphate</keyword>
<feature type="domain" description="Aminotransferase class I/classII large" evidence="10">
    <location>
        <begin position="79"/>
        <end position="456"/>
    </location>
</feature>
<sequence length="463" mass="50544">MNFLRKAPQSLSHRLTNHPSTSASGRKEIKRIVVGATRSSTRSLSSSASQSHWKQYEMGPPDPIVGLNEAFAVDDNPYKVNVGVGAYRTDDGLPYVLPCVREAEAINMNNPSLNHEYLGIAGDATFVNLAMEFVYGKDSKVLEDNGSHNGNGSCVAAVQTLSGTGGLRVFGELLARKGGHKEIYVPNPTWGNHIPIFQNAGLIVKKYRYYDAGISGLEFDNLIADFKAMPEGSVVLLHACAHNPTGMDPTPEQWSEISKVVKEGKLIPFFDCAYQGFASGNAPQDAFAIRKFIDDGHLLATVQSFSKNFGLYGQRVGALSIVCQDPNEAKKVLSQMKMTIRPMYSNPPRHGAQLVKTILEDDRLTTDFIDQCSDMADRINAMRVKLRSTLEEGTGGGRNRNWGHITDQIGMFAYSGLAKSEVEALRDNHSIYCTLDGRISMAGVTSGNVNYIADAINDVVSNK</sequence>
<dbReference type="InterPro" id="IPR000796">
    <property type="entry name" value="Asp_trans"/>
</dbReference>
<keyword evidence="5 8" id="KW-0808">Transferase</keyword>
<keyword evidence="4 8" id="KW-0032">Aminotransferase</keyword>
<evidence type="ECO:0000256" key="4">
    <source>
        <dbReference type="ARBA" id="ARBA00022576"/>
    </source>
</evidence>
<dbReference type="PRINTS" id="PR00799">
    <property type="entry name" value="TRANSAMINASE"/>
</dbReference>
<dbReference type="PANTHER" id="PTHR11879">
    <property type="entry name" value="ASPARTATE AMINOTRANSFERASE"/>
    <property type="match status" value="1"/>
</dbReference>
<evidence type="ECO:0000256" key="7">
    <source>
        <dbReference type="ARBA" id="ARBA00049185"/>
    </source>
</evidence>
<evidence type="ECO:0000256" key="1">
    <source>
        <dbReference type="ARBA" id="ARBA00001933"/>
    </source>
</evidence>
<dbReference type="GO" id="GO:0004069">
    <property type="term" value="F:L-aspartate:2-oxoglutarate aminotransferase activity"/>
    <property type="evidence" value="ECO:0007669"/>
    <property type="project" value="UniProtKB-EC"/>
</dbReference>
<feature type="compositionally biased region" description="Polar residues" evidence="9">
    <location>
        <begin position="9"/>
        <end position="24"/>
    </location>
</feature>
<proteinExistence type="inferred from homology"/>
<reference evidence="11" key="1">
    <citation type="submission" date="2021-01" db="EMBL/GenBank/DDBJ databases">
        <authorList>
            <person name="Corre E."/>
            <person name="Pelletier E."/>
            <person name="Niang G."/>
            <person name="Scheremetjew M."/>
            <person name="Finn R."/>
            <person name="Kale V."/>
            <person name="Holt S."/>
            <person name="Cochrane G."/>
            <person name="Meng A."/>
            <person name="Brown T."/>
            <person name="Cohen L."/>
        </authorList>
    </citation>
    <scope>NUCLEOTIDE SEQUENCE</scope>
    <source>
        <strain evidence="11">MM31A-1</strain>
    </source>
</reference>
<evidence type="ECO:0000256" key="9">
    <source>
        <dbReference type="SAM" id="MobiDB-lite"/>
    </source>
</evidence>
<dbReference type="InterPro" id="IPR015424">
    <property type="entry name" value="PyrdxlP-dep_Trfase"/>
</dbReference>
<dbReference type="NCBIfam" id="NF006719">
    <property type="entry name" value="PRK09257.1"/>
    <property type="match status" value="1"/>
</dbReference>
<evidence type="ECO:0000313" key="11">
    <source>
        <dbReference type="EMBL" id="CAE0474154.1"/>
    </source>
</evidence>
<name>A0A7S3VE37_9STRA</name>
<dbReference type="GO" id="GO:0006520">
    <property type="term" value="P:amino acid metabolic process"/>
    <property type="evidence" value="ECO:0007669"/>
    <property type="project" value="InterPro"/>
</dbReference>
<evidence type="ECO:0000259" key="10">
    <source>
        <dbReference type="Pfam" id="PF00155"/>
    </source>
</evidence>
<dbReference type="InterPro" id="IPR015421">
    <property type="entry name" value="PyrdxlP-dep_Trfase_major"/>
</dbReference>
<dbReference type="AlphaFoldDB" id="A0A7S3VE37"/>